<reference evidence="3" key="1">
    <citation type="submission" date="2019-04" db="EMBL/GenBank/DDBJ databases">
        <title>Draft genome sequence of Pseudonocardiaceae bacterium SL3-2-4.</title>
        <authorList>
            <person name="Ningsih F."/>
            <person name="Yokota A."/>
            <person name="Sakai Y."/>
            <person name="Nanatani K."/>
            <person name="Yabe S."/>
            <person name="Oetari A."/>
            <person name="Sjamsuridzal W."/>
        </authorList>
    </citation>
    <scope>NUCLEOTIDE SEQUENCE [LARGE SCALE GENOMIC DNA]</scope>
    <source>
        <strain evidence="3">SL3-2-4</strain>
    </source>
</reference>
<keyword evidence="1" id="KW-0812">Transmembrane</keyword>
<dbReference type="Proteomes" id="UP000298860">
    <property type="component" value="Unassembled WGS sequence"/>
</dbReference>
<organism evidence="2 3">
    <name type="scientific">Gandjariella thermophila</name>
    <dbReference type="NCBI Taxonomy" id="1931992"/>
    <lineage>
        <taxon>Bacteria</taxon>
        <taxon>Bacillati</taxon>
        <taxon>Actinomycetota</taxon>
        <taxon>Actinomycetes</taxon>
        <taxon>Pseudonocardiales</taxon>
        <taxon>Pseudonocardiaceae</taxon>
        <taxon>Gandjariella</taxon>
    </lineage>
</organism>
<comment type="caution">
    <text evidence="2">The sequence shown here is derived from an EMBL/GenBank/DDBJ whole genome shotgun (WGS) entry which is preliminary data.</text>
</comment>
<evidence type="ECO:0000256" key="1">
    <source>
        <dbReference type="SAM" id="Phobius"/>
    </source>
</evidence>
<feature type="transmembrane region" description="Helical" evidence="1">
    <location>
        <begin position="20"/>
        <end position="38"/>
    </location>
</feature>
<name>A0A4D4J9I9_9PSEU</name>
<gene>
    <name evidence="2" type="ORF">GTS_29710</name>
</gene>
<dbReference type="EMBL" id="BJFL01000013">
    <property type="protein sequence ID" value="GDY31338.1"/>
    <property type="molecule type" value="Genomic_DNA"/>
</dbReference>
<keyword evidence="1" id="KW-0472">Membrane</keyword>
<accession>A0A4D4J9I9</accession>
<dbReference type="AlphaFoldDB" id="A0A4D4J9I9"/>
<keyword evidence="3" id="KW-1185">Reference proteome</keyword>
<sequence length="59" mass="6505">MARLTVRVLDRADPLHAPGLLRLVAFMLFVLASAPWLLHAVRGRPKREASSLGTATLDR</sequence>
<evidence type="ECO:0000313" key="2">
    <source>
        <dbReference type="EMBL" id="GDY31338.1"/>
    </source>
</evidence>
<protein>
    <submittedName>
        <fullName evidence="2">Uncharacterized protein</fullName>
    </submittedName>
</protein>
<proteinExistence type="predicted"/>
<keyword evidence="1" id="KW-1133">Transmembrane helix</keyword>
<evidence type="ECO:0000313" key="3">
    <source>
        <dbReference type="Proteomes" id="UP000298860"/>
    </source>
</evidence>